<reference evidence="4" key="2">
    <citation type="submission" date="2020-09" db="EMBL/GenBank/DDBJ databases">
        <authorList>
            <person name="Sun Q."/>
            <person name="Ohkuma M."/>
        </authorList>
    </citation>
    <scope>NUCLEOTIDE SEQUENCE</scope>
    <source>
        <strain evidence="4">JCM 3091</strain>
    </source>
</reference>
<dbReference type="Pfam" id="PF00291">
    <property type="entry name" value="PALP"/>
    <property type="match status" value="1"/>
</dbReference>
<evidence type="ECO:0000256" key="1">
    <source>
        <dbReference type="ARBA" id="ARBA00001933"/>
    </source>
</evidence>
<evidence type="ECO:0000256" key="2">
    <source>
        <dbReference type="ARBA" id="ARBA00022898"/>
    </source>
</evidence>
<dbReference type="Gene3D" id="3.40.50.1100">
    <property type="match status" value="2"/>
</dbReference>
<accession>A0A8J3FKM3</accession>
<evidence type="ECO:0000313" key="5">
    <source>
        <dbReference type="Proteomes" id="UP000662200"/>
    </source>
</evidence>
<dbReference type="PANTHER" id="PTHR10314">
    <property type="entry name" value="CYSTATHIONINE BETA-SYNTHASE"/>
    <property type="match status" value="1"/>
</dbReference>
<keyword evidence="5" id="KW-1185">Reference proteome</keyword>
<dbReference type="InterPro" id="IPR050214">
    <property type="entry name" value="Cys_Synth/Cystath_Beta-Synth"/>
</dbReference>
<dbReference type="InterPro" id="IPR001926">
    <property type="entry name" value="TrpB-like_PALP"/>
</dbReference>
<dbReference type="InterPro" id="IPR036052">
    <property type="entry name" value="TrpB-like_PALP_sf"/>
</dbReference>
<dbReference type="Proteomes" id="UP000662200">
    <property type="component" value="Unassembled WGS sequence"/>
</dbReference>
<evidence type="ECO:0000313" key="4">
    <source>
        <dbReference type="EMBL" id="GGK34005.1"/>
    </source>
</evidence>
<gene>
    <name evidence="4" type="ORF">GCM10010124_28250</name>
</gene>
<organism evidence="4 5">
    <name type="scientific">Pilimelia terevasa</name>
    <dbReference type="NCBI Taxonomy" id="53372"/>
    <lineage>
        <taxon>Bacteria</taxon>
        <taxon>Bacillati</taxon>
        <taxon>Actinomycetota</taxon>
        <taxon>Actinomycetes</taxon>
        <taxon>Micromonosporales</taxon>
        <taxon>Micromonosporaceae</taxon>
        <taxon>Pilimelia</taxon>
    </lineage>
</organism>
<feature type="domain" description="Tryptophan synthase beta chain-like PALP" evidence="3">
    <location>
        <begin position="2"/>
        <end position="285"/>
    </location>
</feature>
<keyword evidence="2" id="KW-0663">Pyridoxal phosphate</keyword>
<protein>
    <submittedName>
        <fullName evidence="4">Cysteine synthase</fullName>
    </submittedName>
</protein>
<dbReference type="GO" id="GO:1901605">
    <property type="term" value="P:alpha-amino acid metabolic process"/>
    <property type="evidence" value="ECO:0007669"/>
    <property type="project" value="UniProtKB-ARBA"/>
</dbReference>
<dbReference type="CDD" id="cd01561">
    <property type="entry name" value="CBS_like"/>
    <property type="match status" value="1"/>
</dbReference>
<comment type="cofactor">
    <cofactor evidence="1">
        <name>pyridoxal 5'-phosphate</name>
        <dbReference type="ChEBI" id="CHEBI:597326"/>
    </cofactor>
</comment>
<comment type="caution">
    <text evidence="4">The sequence shown here is derived from an EMBL/GenBank/DDBJ whole genome shotgun (WGS) entry which is preliminary data.</text>
</comment>
<proteinExistence type="predicted"/>
<dbReference type="EMBL" id="BMQC01000009">
    <property type="protein sequence ID" value="GGK34005.1"/>
    <property type="molecule type" value="Genomic_DNA"/>
</dbReference>
<evidence type="ECO:0000259" key="3">
    <source>
        <dbReference type="Pfam" id="PF00291"/>
    </source>
</evidence>
<dbReference type="SUPFAM" id="SSF53686">
    <property type="entry name" value="Tryptophan synthase beta subunit-like PLP-dependent enzymes"/>
    <property type="match status" value="1"/>
</dbReference>
<dbReference type="AlphaFoldDB" id="A0A8J3FKM3"/>
<reference evidence="4" key="1">
    <citation type="journal article" date="2014" name="Int. J. Syst. Evol. Microbiol.">
        <title>Complete genome sequence of Corynebacterium casei LMG S-19264T (=DSM 44701T), isolated from a smear-ripened cheese.</title>
        <authorList>
            <consortium name="US DOE Joint Genome Institute (JGI-PGF)"/>
            <person name="Walter F."/>
            <person name="Albersmeier A."/>
            <person name="Kalinowski J."/>
            <person name="Ruckert C."/>
        </authorList>
    </citation>
    <scope>NUCLEOTIDE SEQUENCE</scope>
    <source>
        <strain evidence="4">JCM 3091</strain>
    </source>
</reference>
<sequence length="303" mass="30831">MGGTPVVRLARLVDAGHAEVWVKLEGANPTGSYKDRMALSIIEAAAADGRLRPGQAVVEASVGSTGSALAFVCAATGHPLRVVSSGAAAVEKIRTMRAFGAEVELVPSPYGMTPDLVPAMTRRAAEIAAETGAYLVDQFHNTDMLPGYHRLGAELAAQLPGPAGLDAFCSYVGTAGCFLGATRALRAAYPGLRRVVVEPAESAVLSGGPAGSHQIEGGGIGARPPLLAPADHDEVLAVAEADAFAMARRAAREEGLLCGPSTGANLVAAIRLAARLGPGHRVATVQVDSGLKYLAGPLFAASP</sequence>
<name>A0A8J3FKM3_9ACTN</name>